<proteinExistence type="predicted"/>
<keyword evidence="2" id="KW-1185">Reference proteome</keyword>
<name>A0A016X2J0_9BILA</name>
<dbReference type="AlphaFoldDB" id="A0A016X2J0"/>
<gene>
    <name evidence="1" type="primary">Acey_s0426.g1247</name>
    <name evidence="1" type="ORF">Y032_0426g1247</name>
</gene>
<dbReference type="Proteomes" id="UP000024635">
    <property type="component" value="Unassembled WGS sequence"/>
</dbReference>
<protein>
    <submittedName>
        <fullName evidence="1">Uncharacterized protein</fullName>
    </submittedName>
</protein>
<reference evidence="2" key="1">
    <citation type="journal article" date="2015" name="Nat. Genet.">
        <title>The genome and transcriptome of the zoonotic hookworm Ancylostoma ceylanicum identify infection-specific gene families.</title>
        <authorList>
            <person name="Schwarz E.M."/>
            <person name="Hu Y."/>
            <person name="Antoshechkin I."/>
            <person name="Miller M.M."/>
            <person name="Sternberg P.W."/>
            <person name="Aroian R.V."/>
        </authorList>
    </citation>
    <scope>NUCLEOTIDE SEQUENCE</scope>
    <source>
        <strain evidence="2">HY135</strain>
    </source>
</reference>
<evidence type="ECO:0000313" key="2">
    <source>
        <dbReference type="Proteomes" id="UP000024635"/>
    </source>
</evidence>
<evidence type="ECO:0000313" key="1">
    <source>
        <dbReference type="EMBL" id="EYC45473.1"/>
    </source>
</evidence>
<dbReference type="EMBL" id="JARK01000026">
    <property type="protein sequence ID" value="EYC45473.1"/>
    <property type="molecule type" value="Genomic_DNA"/>
</dbReference>
<organism evidence="1 2">
    <name type="scientific">Ancylostoma ceylanicum</name>
    <dbReference type="NCBI Taxonomy" id="53326"/>
    <lineage>
        <taxon>Eukaryota</taxon>
        <taxon>Metazoa</taxon>
        <taxon>Ecdysozoa</taxon>
        <taxon>Nematoda</taxon>
        <taxon>Chromadorea</taxon>
        <taxon>Rhabditida</taxon>
        <taxon>Rhabditina</taxon>
        <taxon>Rhabditomorpha</taxon>
        <taxon>Strongyloidea</taxon>
        <taxon>Ancylostomatidae</taxon>
        <taxon>Ancylostomatinae</taxon>
        <taxon>Ancylostoma</taxon>
    </lineage>
</organism>
<sequence>MPSEETPSEVLGASHSHCGDVKLRELRSANYTECTLSDELRHLGFSLVQPWDGGGVGAIIAPLEHSYKGFTSGMYE</sequence>
<comment type="caution">
    <text evidence="1">The sequence shown here is derived from an EMBL/GenBank/DDBJ whole genome shotgun (WGS) entry which is preliminary data.</text>
</comment>
<accession>A0A016X2J0</accession>